<feature type="chain" id="PRO_5046911372" evidence="2">
    <location>
        <begin position="35"/>
        <end position="333"/>
    </location>
</feature>
<dbReference type="PANTHER" id="PTHR42928">
    <property type="entry name" value="TRICARBOXYLATE-BINDING PROTEIN"/>
    <property type="match status" value="1"/>
</dbReference>
<dbReference type="Gene3D" id="3.40.190.10">
    <property type="entry name" value="Periplasmic binding protein-like II"/>
    <property type="match status" value="1"/>
</dbReference>
<evidence type="ECO:0000256" key="2">
    <source>
        <dbReference type="SAM" id="SignalP"/>
    </source>
</evidence>
<dbReference type="SUPFAM" id="SSF53850">
    <property type="entry name" value="Periplasmic binding protein-like II"/>
    <property type="match status" value="1"/>
</dbReference>
<comment type="similarity">
    <text evidence="1">Belongs to the UPF0065 (bug) family.</text>
</comment>
<reference evidence="4" key="1">
    <citation type="journal article" date="2019" name="Int. J. Syst. Evol. Microbiol.">
        <title>The Global Catalogue of Microorganisms (GCM) 10K type strain sequencing project: providing services to taxonomists for standard genome sequencing and annotation.</title>
        <authorList>
            <consortium name="The Broad Institute Genomics Platform"/>
            <consortium name="The Broad Institute Genome Sequencing Center for Infectious Disease"/>
            <person name="Wu L."/>
            <person name="Ma J."/>
        </authorList>
    </citation>
    <scope>NUCLEOTIDE SEQUENCE [LARGE SCALE GENOMIC DNA]</scope>
    <source>
        <strain evidence="4">CCUG 39402</strain>
    </source>
</reference>
<sequence>MIKIQHGLLFSLRGFAAGLAAFLALAAHAPQALAQDYPAKPIRLVIPYPPGGGNDTLGRIVAQRLSTALGQQVFVENKPGAGGNLGTEQVAHAKPDGYTLTLGFVANLAMTPHMGKVNYDPVKDFAPISMVAQGYQILVVNPAFPARTVPELVALAKAKPGALNFASGGNGSPLQMSAELFKIAAGIDIMHIPYKGSTPAAAAVISGETQMVFGGVVSSLPFVKSGRLRALAVTSPTRIEAAPDVPTMTELGYPSVVASSWYGLFAPAGTPPAIIARLNREMVALGKNPEHRAQLEKQGQEAVYSTPEELAAYVKAESAKWGRVIKTAKIEAE</sequence>
<organism evidence="3 4">
    <name type="scientific">Polaromonas aquatica</name>
    <dbReference type="NCBI Taxonomy" id="332657"/>
    <lineage>
        <taxon>Bacteria</taxon>
        <taxon>Pseudomonadati</taxon>
        <taxon>Pseudomonadota</taxon>
        <taxon>Betaproteobacteria</taxon>
        <taxon>Burkholderiales</taxon>
        <taxon>Comamonadaceae</taxon>
        <taxon>Polaromonas</taxon>
    </lineage>
</organism>
<evidence type="ECO:0000256" key="1">
    <source>
        <dbReference type="ARBA" id="ARBA00006987"/>
    </source>
</evidence>
<evidence type="ECO:0000313" key="3">
    <source>
        <dbReference type="EMBL" id="MFC6279788.1"/>
    </source>
</evidence>
<dbReference type="RefSeq" id="WP_371434397.1">
    <property type="nucleotide sequence ID" value="NZ_JBHSRS010000002.1"/>
</dbReference>
<proteinExistence type="inferred from homology"/>
<protein>
    <submittedName>
        <fullName evidence="3">Bug family tripartite tricarboxylate transporter substrate binding protein</fullName>
    </submittedName>
</protein>
<feature type="signal peptide" evidence="2">
    <location>
        <begin position="1"/>
        <end position="34"/>
    </location>
</feature>
<dbReference type="PIRSF" id="PIRSF017082">
    <property type="entry name" value="YflP"/>
    <property type="match status" value="1"/>
</dbReference>
<keyword evidence="4" id="KW-1185">Reference proteome</keyword>
<name>A0ABW1TSM0_9BURK</name>
<dbReference type="PANTHER" id="PTHR42928:SF5">
    <property type="entry name" value="BLR1237 PROTEIN"/>
    <property type="match status" value="1"/>
</dbReference>
<gene>
    <name evidence="3" type="ORF">ACFQND_00850</name>
</gene>
<dbReference type="InterPro" id="IPR005064">
    <property type="entry name" value="BUG"/>
</dbReference>
<dbReference type="Proteomes" id="UP001596270">
    <property type="component" value="Unassembled WGS sequence"/>
</dbReference>
<dbReference type="Pfam" id="PF03401">
    <property type="entry name" value="TctC"/>
    <property type="match status" value="1"/>
</dbReference>
<dbReference type="EMBL" id="JBHSRS010000002">
    <property type="protein sequence ID" value="MFC6279788.1"/>
    <property type="molecule type" value="Genomic_DNA"/>
</dbReference>
<evidence type="ECO:0000313" key="4">
    <source>
        <dbReference type="Proteomes" id="UP001596270"/>
    </source>
</evidence>
<accession>A0ABW1TSM0</accession>
<dbReference type="InterPro" id="IPR042100">
    <property type="entry name" value="Bug_dom1"/>
</dbReference>
<keyword evidence="2" id="KW-0732">Signal</keyword>
<comment type="caution">
    <text evidence="3">The sequence shown here is derived from an EMBL/GenBank/DDBJ whole genome shotgun (WGS) entry which is preliminary data.</text>
</comment>
<dbReference type="Gene3D" id="3.40.190.150">
    <property type="entry name" value="Bordetella uptake gene, domain 1"/>
    <property type="match status" value="1"/>
</dbReference>
<dbReference type="CDD" id="cd07012">
    <property type="entry name" value="PBP2_Bug_TTT"/>
    <property type="match status" value="1"/>
</dbReference>